<evidence type="ECO:0000313" key="2">
    <source>
        <dbReference type="EMBL" id="KFD66433.1"/>
    </source>
</evidence>
<feature type="region of interest" description="Disordered" evidence="1">
    <location>
        <begin position="1"/>
        <end position="24"/>
    </location>
</feature>
<dbReference type="EMBL" id="KL367525">
    <property type="protein sequence ID" value="KFD66433.1"/>
    <property type="molecule type" value="Genomic_DNA"/>
</dbReference>
<organism evidence="2">
    <name type="scientific">Trichuris suis</name>
    <name type="common">pig whipworm</name>
    <dbReference type="NCBI Taxonomy" id="68888"/>
    <lineage>
        <taxon>Eukaryota</taxon>
        <taxon>Metazoa</taxon>
        <taxon>Ecdysozoa</taxon>
        <taxon>Nematoda</taxon>
        <taxon>Enoplea</taxon>
        <taxon>Dorylaimia</taxon>
        <taxon>Trichinellida</taxon>
        <taxon>Trichuridae</taxon>
        <taxon>Trichuris</taxon>
    </lineage>
</organism>
<accession>A0A085NAD7</accession>
<gene>
    <name evidence="2" type="ORF">M514_21463</name>
</gene>
<dbReference type="Proteomes" id="UP000030758">
    <property type="component" value="Unassembled WGS sequence"/>
</dbReference>
<evidence type="ECO:0000256" key="1">
    <source>
        <dbReference type="SAM" id="MobiDB-lite"/>
    </source>
</evidence>
<feature type="non-terminal residue" evidence="2">
    <location>
        <position position="181"/>
    </location>
</feature>
<name>A0A085NAD7_9BILA</name>
<sequence>MQVFSKASSFRSSESNSGGPNGAAAPPMAAYVAVGILRKVEEISDVGLDSAMAAVVCLPARMHMAISQRTTPTMQPAASDSDGRAGRLFTSGQNVGNTARRHLADVLFYRKESRRRCTNVCLLPTRPLVDNATMPVQLLWVDRLTAAAWRCYCRVRVGGLGQRKARCQLSPTEKQQEQRCC</sequence>
<protein>
    <submittedName>
        <fullName evidence="2">Uncharacterized protein</fullName>
    </submittedName>
</protein>
<proteinExistence type="predicted"/>
<reference evidence="2" key="1">
    <citation type="journal article" date="2014" name="Nat. Genet.">
        <title>Genome and transcriptome of the porcine whipworm Trichuris suis.</title>
        <authorList>
            <person name="Jex A.R."/>
            <person name="Nejsum P."/>
            <person name="Schwarz E.M."/>
            <person name="Hu L."/>
            <person name="Young N.D."/>
            <person name="Hall R.S."/>
            <person name="Korhonen P.K."/>
            <person name="Liao S."/>
            <person name="Thamsborg S."/>
            <person name="Xia J."/>
            <person name="Xu P."/>
            <person name="Wang S."/>
            <person name="Scheerlinck J.P."/>
            <person name="Hofmann A."/>
            <person name="Sternberg P.W."/>
            <person name="Wang J."/>
            <person name="Gasser R.B."/>
        </authorList>
    </citation>
    <scope>NUCLEOTIDE SEQUENCE [LARGE SCALE GENOMIC DNA]</scope>
    <source>
        <strain evidence="2">DCEP-RM93F</strain>
    </source>
</reference>
<dbReference type="AlphaFoldDB" id="A0A085NAD7"/>